<evidence type="ECO:0000313" key="5">
    <source>
        <dbReference type="EMBL" id="KAK5955641.1"/>
    </source>
</evidence>
<gene>
    <name evidence="5" type="primary">SHE4</name>
    <name evidence="5" type="ORF">OHC33_003282</name>
</gene>
<dbReference type="GO" id="GO:0051879">
    <property type="term" value="F:Hsp90 protein binding"/>
    <property type="evidence" value="ECO:0007669"/>
    <property type="project" value="TreeGrafter"/>
</dbReference>
<dbReference type="Pfam" id="PF11701">
    <property type="entry name" value="UNC45-central"/>
    <property type="match status" value="1"/>
</dbReference>
<reference evidence="5 6" key="1">
    <citation type="submission" date="2022-12" db="EMBL/GenBank/DDBJ databases">
        <title>Genomic features and morphological characterization of a novel Knufia sp. strain isolated from spacecraft assembly facility.</title>
        <authorList>
            <person name="Teixeira M."/>
            <person name="Chander A.M."/>
            <person name="Stajich J.E."/>
            <person name="Venkateswaran K."/>
        </authorList>
    </citation>
    <scope>NUCLEOTIDE SEQUENCE [LARGE SCALE GENOMIC DNA]</scope>
    <source>
        <strain evidence="5 6">FJI-L2-BK-P2</strain>
    </source>
</reference>
<dbReference type="GO" id="GO:0005737">
    <property type="term" value="C:cytoplasm"/>
    <property type="evidence" value="ECO:0007669"/>
    <property type="project" value="UniProtKB-SubCell"/>
</dbReference>
<evidence type="ECO:0000313" key="6">
    <source>
        <dbReference type="Proteomes" id="UP001316803"/>
    </source>
</evidence>
<evidence type="ECO:0000256" key="1">
    <source>
        <dbReference type="ARBA" id="ARBA00004496"/>
    </source>
</evidence>
<dbReference type="EMBL" id="JAKLMC020000006">
    <property type="protein sequence ID" value="KAK5955641.1"/>
    <property type="molecule type" value="Genomic_DNA"/>
</dbReference>
<dbReference type="Gene3D" id="1.25.10.10">
    <property type="entry name" value="Leucine-rich Repeat Variant"/>
    <property type="match status" value="1"/>
</dbReference>
<dbReference type="InterPro" id="IPR024660">
    <property type="entry name" value="UCS_central_dom"/>
</dbReference>
<comment type="subcellular location">
    <subcellularLocation>
        <location evidence="1">Cytoplasm</location>
    </subcellularLocation>
</comment>
<feature type="region of interest" description="Disordered" evidence="3">
    <location>
        <begin position="582"/>
        <end position="605"/>
    </location>
</feature>
<organism evidence="5 6">
    <name type="scientific">Knufia fluminis</name>
    <dbReference type="NCBI Taxonomy" id="191047"/>
    <lineage>
        <taxon>Eukaryota</taxon>
        <taxon>Fungi</taxon>
        <taxon>Dikarya</taxon>
        <taxon>Ascomycota</taxon>
        <taxon>Pezizomycotina</taxon>
        <taxon>Eurotiomycetes</taxon>
        <taxon>Chaetothyriomycetidae</taxon>
        <taxon>Chaetothyriales</taxon>
        <taxon>Trichomeriaceae</taxon>
        <taxon>Knufia</taxon>
    </lineage>
</organism>
<feature type="compositionally biased region" description="Pro residues" evidence="3">
    <location>
        <begin position="589"/>
        <end position="598"/>
    </location>
</feature>
<dbReference type="AlphaFoldDB" id="A0AAN8I9I9"/>
<dbReference type="InterPro" id="IPR011989">
    <property type="entry name" value="ARM-like"/>
</dbReference>
<dbReference type="Gene3D" id="1.25.10.100">
    <property type="match status" value="1"/>
</dbReference>
<sequence>MAAVSRLTRALSEERASILATEAIQLAKSGKLDVAAARLREAAVLAHDNVDVQAAFIALHDGQSTSPLIDLCRRYAHYHNNRAGDDAIAYLRSSDALNLSSSAALECLKLVLEEPPSKLSDAQDAIVSELARGNLQIRQYLATRLIGSTTEFFEDMFARGDESANILRSVVLEAKLWPSEHVRFRVEADLFVLFIAKLMESGHDYDGRALKGITLLLLADTTRLYQHIDEDAFDALLTSLDFRLPADVRGQATLVITKFMEVSELEAQKYFSTFITSQVAKSKAEPLIIAFSAAAQLFPVASNITAQLFLTQGFLQNIMPLLQQKFTSQVVHDSFLALINAACVDGACRKAIQEHCAAWLSHKVSNGSGRQPQMAATVLAKLRTANARGAGEADQSAANDNVSDLVDIFQKSLVIEDHDEKNISDSIEGLAYTSLRPEVKEQLAADPKLIKALLSALEENPTSPEITIGGLSIISNLTHYQPNLSEEQKKMSQLKAYANENKPAYEISELEDDAHVEKRCTTLVKAGVTSTLIKLNKTPSSATQQLTDKILLSLTRNKSDRGTIAQQGAVRLLISHCQLRNQPGQHKALPPPSNPTPSPETQNLSHQISTDAAHALARILISLNPQHIFPAGQTPSITSAVPPLAYLLKSPASDGPVFSDTGPRDLLPVFESLLSLTNLASASQDVANAIIRSSFSDVEDLLLSTSHERVRRAAVELICNLVAFPNGIILYADGSRKALERMRILVAMADVDDDKTRSAAGGALAMLTEYEEVRKPMIEDNEKIGRTIEVVLDMVSDKDLGLKHRGFCVLSNLLGSEQGRGEAVRKICNEHSGIETVKSALRDVREQTVLEIGVGVLKILMGRT</sequence>
<dbReference type="Proteomes" id="UP001316803">
    <property type="component" value="Unassembled WGS sequence"/>
</dbReference>
<comment type="caution">
    <text evidence="5">The sequence shown here is derived from an EMBL/GenBank/DDBJ whole genome shotgun (WGS) entry which is preliminary data.</text>
</comment>
<name>A0AAN8I9I9_9EURO</name>
<dbReference type="SUPFAM" id="SSF48371">
    <property type="entry name" value="ARM repeat"/>
    <property type="match status" value="2"/>
</dbReference>
<protein>
    <submittedName>
        <fullName evidence="5">SWI5-dependent HO expression protein 4</fullName>
    </submittedName>
</protein>
<keyword evidence="2" id="KW-0963">Cytoplasm</keyword>
<dbReference type="PANTHER" id="PTHR45994:SF1">
    <property type="entry name" value="FI21225P1"/>
    <property type="match status" value="1"/>
</dbReference>
<feature type="domain" description="UNC-45/Cro1/She4 central" evidence="4">
    <location>
        <begin position="231"/>
        <end position="382"/>
    </location>
</feature>
<evidence type="ECO:0000256" key="3">
    <source>
        <dbReference type="SAM" id="MobiDB-lite"/>
    </source>
</evidence>
<accession>A0AAN8I9I9</accession>
<evidence type="ECO:0000256" key="2">
    <source>
        <dbReference type="ARBA" id="ARBA00022490"/>
    </source>
</evidence>
<evidence type="ECO:0000259" key="4">
    <source>
        <dbReference type="Pfam" id="PF11701"/>
    </source>
</evidence>
<keyword evidence="6" id="KW-1185">Reference proteome</keyword>
<dbReference type="InterPro" id="IPR016024">
    <property type="entry name" value="ARM-type_fold"/>
</dbReference>
<dbReference type="PANTHER" id="PTHR45994">
    <property type="entry name" value="FI21225P1"/>
    <property type="match status" value="1"/>
</dbReference>
<proteinExistence type="predicted"/>